<proteinExistence type="predicted"/>
<reference evidence="1 2" key="1">
    <citation type="submission" date="2020-03" db="EMBL/GenBank/DDBJ databases">
        <title>Soil Listeria distribution.</title>
        <authorList>
            <person name="Liao J."/>
            <person name="Wiedmann M."/>
        </authorList>
    </citation>
    <scope>NUCLEOTIDE SEQUENCE [LARGE SCALE GENOMIC DNA]</scope>
    <source>
        <strain evidence="1 2">FSL L7-0072</strain>
    </source>
</reference>
<gene>
    <name evidence="1" type="ORF">HCB47_10385</name>
</gene>
<name>A0A7X0ZIW3_9LIST</name>
<organism evidence="1 2">
    <name type="scientific">Listeria farberi</name>
    <dbReference type="NCBI Taxonomy" id="2713500"/>
    <lineage>
        <taxon>Bacteria</taxon>
        <taxon>Bacillati</taxon>
        <taxon>Bacillota</taxon>
        <taxon>Bacilli</taxon>
        <taxon>Bacillales</taxon>
        <taxon>Listeriaceae</taxon>
        <taxon>Listeria</taxon>
    </lineage>
</organism>
<evidence type="ECO:0000313" key="2">
    <source>
        <dbReference type="Proteomes" id="UP000558070"/>
    </source>
</evidence>
<comment type="caution">
    <text evidence="1">The sequence shown here is derived from an EMBL/GenBank/DDBJ whole genome shotgun (WGS) entry which is preliminary data.</text>
</comment>
<dbReference type="Proteomes" id="UP000558070">
    <property type="component" value="Unassembled WGS sequence"/>
</dbReference>
<dbReference type="EMBL" id="JAARZO010000003">
    <property type="protein sequence ID" value="MBC2288023.1"/>
    <property type="molecule type" value="Genomic_DNA"/>
</dbReference>
<sequence length="87" mass="10626">MWEGYFDKIMNELSPVDDRWVSLVYYYHLDEGWYDESPWVIPDNKKILEQFETIDIKVLDNVIQEIMMKLIKLLKDNLDSEIFKEYS</sequence>
<protein>
    <submittedName>
        <fullName evidence="1">Dihydroorotate dehydrogenase (Quinone)</fullName>
    </submittedName>
</protein>
<accession>A0A7X0ZIW3</accession>
<evidence type="ECO:0000313" key="1">
    <source>
        <dbReference type="EMBL" id="MBC2288023.1"/>
    </source>
</evidence>
<dbReference type="AlphaFoldDB" id="A0A7X0ZIW3"/>